<dbReference type="AlphaFoldDB" id="A0A7T5RIV6"/>
<reference evidence="2 3" key="1">
    <citation type="submission" date="2020-07" db="EMBL/GenBank/DDBJ databases">
        <title>Huge and variable diversity of episymbiotic CPR bacteria and DPANN archaea in groundwater ecosystems.</title>
        <authorList>
            <person name="He C.Y."/>
            <person name="Keren R."/>
            <person name="Whittaker M."/>
            <person name="Farag I.F."/>
            <person name="Doudna J."/>
            <person name="Cate J.H.D."/>
            <person name="Banfield J.F."/>
        </authorList>
    </citation>
    <scope>NUCLEOTIDE SEQUENCE [LARGE SCALE GENOMIC DNA]</scope>
    <source>
        <strain evidence="2">NC_groundwater_541_Ag_S-0.1um_46_50</strain>
    </source>
</reference>
<keyword evidence="1" id="KW-0472">Membrane</keyword>
<dbReference type="EMBL" id="CP066690">
    <property type="protein sequence ID" value="QQG44981.1"/>
    <property type="molecule type" value="Genomic_DNA"/>
</dbReference>
<evidence type="ECO:0000313" key="3">
    <source>
        <dbReference type="Proteomes" id="UP000595618"/>
    </source>
</evidence>
<keyword evidence="1" id="KW-0812">Transmembrane</keyword>
<protein>
    <submittedName>
        <fullName evidence="2">Uncharacterized protein</fullName>
    </submittedName>
</protein>
<accession>A0A7T5RIV6</accession>
<feature type="transmembrane region" description="Helical" evidence="1">
    <location>
        <begin position="439"/>
        <end position="460"/>
    </location>
</feature>
<sequence length="585" mass="66202">MQHIRSPVRMLVLLFLLLLVPGIGFGQDGSDYGMAAPSPPTPPSYYTPADFYYLDKEGRRVTLEVHPGAVMLWFPDGKSESDITKSLSEIANMFPQTQIGVEKILLPLGVKELKRIFFSRTVYVLQFSSPVNIISALNLLATRQELIDVAPIVYHEDSWTFPSGVWARTKPLAKKQLDALLVQISAFGYSSLRATRPVDSGWPNRLEYFSRAFYFKGEPINPLRFSRLLAEDIKILWSVPDFTPLVPWIRIRCEVTRPSGTINDPFVFGCGIKFDPKRIKIDVDQLKKLSGINLKPESVLPGLFRTEAPVVIESPGEITLKISFRVYQPSEKRVGNLSITTFDLGSLPIYYAMVGAPPNLPPQIINTTMLPIRISALVPRDNDGNPTVTDILGWKRIPVSEALLPIKPEKSVYSQTDLRYWASLFKEYSPKASLRMRQAGGGIVILVVTMVLATVSLKTIKASLRRRKYPYQRFRRELARIRSVSYICSLTIEEQHKVLLLAKSVLRSLLNQPQGKTDSELLQESPEPVRELVDKILSILNNRHEGQVLLSEEIEEMAGLFRKLLWDMRVVRLWGKLSKMVRKGV</sequence>
<gene>
    <name evidence="2" type="ORF">HYW89_03175</name>
</gene>
<name>A0A7T5RIV6_9BACT</name>
<keyword evidence="1" id="KW-1133">Transmembrane helix</keyword>
<dbReference type="Proteomes" id="UP000595618">
    <property type="component" value="Chromosome"/>
</dbReference>
<evidence type="ECO:0000256" key="1">
    <source>
        <dbReference type="SAM" id="Phobius"/>
    </source>
</evidence>
<proteinExistence type="predicted"/>
<organism evidence="2 3">
    <name type="scientific">Candidatus Sungiibacteriota bacterium</name>
    <dbReference type="NCBI Taxonomy" id="2750080"/>
    <lineage>
        <taxon>Bacteria</taxon>
        <taxon>Candidatus Sungiibacteriota</taxon>
    </lineage>
</organism>
<evidence type="ECO:0000313" key="2">
    <source>
        <dbReference type="EMBL" id="QQG44981.1"/>
    </source>
</evidence>